<name>A0AAX3SX09_SPICI</name>
<accession>A0AAX3SX09</accession>
<evidence type="ECO:0000313" key="1">
    <source>
        <dbReference type="EMBL" id="WFG95865.1"/>
    </source>
</evidence>
<keyword evidence="2" id="KW-1185">Reference proteome</keyword>
<sequence>MRKKILSFFLVLLIPFGWIFLFNGTISEKKDNFSEKTINELNKYDLQSTLMIRQDFFMHNLSLENYAFSFGIRLALVLWKNNILNY</sequence>
<protein>
    <recommendedName>
        <fullName evidence="3">Plectrovirus-related protein</fullName>
    </recommendedName>
</protein>
<reference evidence="1 2" key="1">
    <citation type="submission" date="2022-04" db="EMBL/GenBank/DDBJ databases">
        <title>Whole genome of Spiroplasma citri.</title>
        <authorList>
            <person name="Khanchezar A."/>
            <person name="Izadpanah K."/>
            <person name="Taghavi M."/>
            <person name="Ghorbani A."/>
            <person name="Beven L."/>
        </authorList>
    </citation>
    <scope>NUCLEOTIDE SEQUENCE [LARGE SCALE GENOMIC DNA]</scope>
    <source>
        <strain evidence="1 2">D4</strain>
    </source>
</reference>
<dbReference type="AlphaFoldDB" id="A0AAX3SX09"/>
<evidence type="ECO:0008006" key="3">
    <source>
        <dbReference type="Google" id="ProtNLM"/>
    </source>
</evidence>
<dbReference type="RefSeq" id="WP_277938316.1">
    <property type="nucleotide sequence ID" value="NZ_CP096246.1"/>
</dbReference>
<gene>
    <name evidence="1" type="ORF">M0C40_07125</name>
</gene>
<proteinExistence type="predicted"/>
<dbReference type="EMBL" id="CP096246">
    <property type="protein sequence ID" value="WFG95865.1"/>
    <property type="molecule type" value="Genomic_DNA"/>
</dbReference>
<dbReference type="Proteomes" id="UP001214629">
    <property type="component" value="Chromosome"/>
</dbReference>
<evidence type="ECO:0000313" key="2">
    <source>
        <dbReference type="Proteomes" id="UP001214629"/>
    </source>
</evidence>
<organism evidence="1 2">
    <name type="scientific">Spiroplasma citri</name>
    <dbReference type="NCBI Taxonomy" id="2133"/>
    <lineage>
        <taxon>Bacteria</taxon>
        <taxon>Bacillati</taxon>
        <taxon>Mycoplasmatota</taxon>
        <taxon>Mollicutes</taxon>
        <taxon>Entomoplasmatales</taxon>
        <taxon>Spiroplasmataceae</taxon>
        <taxon>Spiroplasma</taxon>
    </lineage>
</organism>